<gene>
    <name evidence="1" type="ORF">H9824_09060</name>
</gene>
<sequence>MNNKIELGKHVKSRSLNAGSLPSMAGKQKSNSKFPGLLSAGCAIAAFSLLTASCSQENACPHFETSGEAVTAYREHLSDVQHAESMEWEKLAASVASWQELRDSVSAALQRDTLCRTHDYPEETFRAVHRSIAAEYERLALAKSRTYREVLCLKEQGTPAARREDLRLQSEKLQPFFASLDTIPLYKDTPEQALARYDRFLSATLEHGIADKGQFLDYLRNEDALFRSYLAHLPELAGTSMAGITDKTERCCLLAVQSAGKPSFAVGEAVRYLTMRTNRRLLQNAAACMEDIGCGRMKSPEQAQAYLWMLMQPLMGMDGNGMAMLSQEQKKTLYGLADNMPAAIDRLCDVLGYDKERLEEMPMLMLKIHLATL</sequence>
<reference evidence="1" key="1">
    <citation type="journal article" date="2021" name="PeerJ">
        <title>Extensive microbial diversity within the chicken gut microbiome revealed by metagenomics and culture.</title>
        <authorList>
            <person name="Gilroy R."/>
            <person name="Ravi A."/>
            <person name="Getino M."/>
            <person name="Pursley I."/>
            <person name="Horton D.L."/>
            <person name="Alikhan N.F."/>
            <person name="Baker D."/>
            <person name="Gharbi K."/>
            <person name="Hall N."/>
            <person name="Watson M."/>
            <person name="Adriaenssens E.M."/>
            <person name="Foster-Nyarko E."/>
            <person name="Jarju S."/>
            <person name="Secka A."/>
            <person name="Antonio M."/>
            <person name="Oren A."/>
            <person name="Chaudhuri R.R."/>
            <person name="La Ragione R."/>
            <person name="Hildebrand F."/>
            <person name="Pallen M.J."/>
        </authorList>
    </citation>
    <scope>NUCLEOTIDE SEQUENCE</scope>
    <source>
        <strain evidence="1">Gambia2-208</strain>
    </source>
</reference>
<dbReference type="EMBL" id="DXCV01000061">
    <property type="protein sequence ID" value="HIY88837.1"/>
    <property type="molecule type" value="Genomic_DNA"/>
</dbReference>
<dbReference type="AlphaFoldDB" id="A0A9D2CKC3"/>
<evidence type="ECO:0000313" key="1">
    <source>
        <dbReference type="EMBL" id="HIY88837.1"/>
    </source>
</evidence>
<dbReference type="Proteomes" id="UP000886851">
    <property type="component" value="Unassembled WGS sequence"/>
</dbReference>
<evidence type="ECO:0000313" key="2">
    <source>
        <dbReference type="Proteomes" id="UP000886851"/>
    </source>
</evidence>
<reference evidence="1" key="2">
    <citation type="submission" date="2021-04" db="EMBL/GenBank/DDBJ databases">
        <authorList>
            <person name="Gilroy R."/>
        </authorList>
    </citation>
    <scope>NUCLEOTIDE SEQUENCE</scope>
    <source>
        <strain evidence="1">Gambia2-208</strain>
    </source>
</reference>
<organism evidence="1 2">
    <name type="scientific">Candidatus Bacteroides pullicola</name>
    <dbReference type="NCBI Taxonomy" id="2838475"/>
    <lineage>
        <taxon>Bacteria</taxon>
        <taxon>Pseudomonadati</taxon>
        <taxon>Bacteroidota</taxon>
        <taxon>Bacteroidia</taxon>
        <taxon>Bacteroidales</taxon>
        <taxon>Bacteroidaceae</taxon>
        <taxon>Bacteroides</taxon>
    </lineage>
</organism>
<protein>
    <submittedName>
        <fullName evidence="1">Uncharacterized protein</fullName>
    </submittedName>
</protein>
<comment type="caution">
    <text evidence="1">The sequence shown here is derived from an EMBL/GenBank/DDBJ whole genome shotgun (WGS) entry which is preliminary data.</text>
</comment>
<proteinExistence type="predicted"/>
<accession>A0A9D2CKC3</accession>
<name>A0A9D2CKC3_9BACE</name>